<dbReference type="Proteomes" id="UP001254257">
    <property type="component" value="Unassembled WGS sequence"/>
</dbReference>
<name>A0ABU3SD55_9HYPH</name>
<dbReference type="RefSeq" id="WP_316020489.1">
    <property type="nucleotide sequence ID" value="NZ_JAWDID010000047.1"/>
</dbReference>
<organism evidence="1 2">
    <name type="scientific">Bosea rubneri</name>
    <dbReference type="NCBI Taxonomy" id="3075434"/>
    <lineage>
        <taxon>Bacteria</taxon>
        <taxon>Pseudomonadati</taxon>
        <taxon>Pseudomonadota</taxon>
        <taxon>Alphaproteobacteria</taxon>
        <taxon>Hyphomicrobiales</taxon>
        <taxon>Boseaceae</taxon>
        <taxon>Bosea</taxon>
    </lineage>
</organism>
<dbReference type="EMBL" id="JAWDID010000047">
    <property type="protein sequence ID" value="MDU0342727.1"/>
    <property type="molecule type" value="Genomic_DNA"/>
</dbReference>
<protein>
    <submittedName>
        <fullName evidence="1">Aspartate/glutamate racemase family protein</fullName>
    </submittedName>
</protein>
<evidence type="ECO:0000313" key="2">
    <source>
        <dbReference type="Proteomes" id="UP001254257"/>
    </source>
</evidence>
<dbReference type="NCBIfam" id="NF005679">
    <property type="entry name" value="PRK07475.1"/>
    <property type="match status" value="1"/>
</dbReference>
<proteinExistence type="predicted"/>
<accession>A0ABU3SD55</accession>
<comment type="caution">
    <text evidence="1">The sequence shown here is derived from an EMBL/GenBank/DDBJ whole genome shotgun (WGS) entry which is preliminary data.</text>
</comment>
<reference evidence="1 2" key="1">
    <citation type="submission" date="2023-09" db="EMBL/GenBank/DDBJ databases">
        <title>Whole genome shotgun sequencing (WGS) of Bosea sp. ZW T0_25, isolated from stored onions (Allium cepa).</title>
        <authorList>
            <person name="Stoll D.A."/>
            <person name="Huch M."/>
        </authorList>
    </citation>
    <scope>NUCLEOTIDE SEQUENCE [LARGE SCALE GENOMIC DNA]</scope>
    <source>
        <strain evidence="1 2">ZW T0_25</strain>
    </source>
</reference>
<keyword evidence="2" id="KW-1185">Reference proteome</keyword>
<evidence type="ECO:0000313" key="1">
    <source>
        <dbReference type="EMBL" id="MDU0342727.1"/>
    </source>
</evidence>
<gene>
    <name evidence="1" type="ORF">RKE40_22745</name>
</gene>
<sequence length="245" mass="25713">MTSGTDRSRAQAGTVGDLGIGILMLDTHFRRLPGDIGNARSWSTPVQFRVVRGADPAAIVHGRPGDFLQPFIDAALDLVSCGVRGITTSCGFLALLQKELAAALPVPVATSSLLQAPLIEAMLPAGQQVGILTFAPEALSARHLSAVGVRTDTPIEGLAPDSLFRRVYGAQGGVSDFAVLEQEVVAAAQALVEKHPNAGAILCECTNLPPHSAAIARATGRPVFDIIGFVDWFARSLMPPVYPKD</sequence>